<evidence type="ECO:0000256" key="1">
    <source>
        <dbReference type="SAM" id="Phobius"/>
    </source>
</evidence>
<evidence type="ECO:0000313" key="3">
    <source>
        <dbReference type="EMBL" id="SDO66307.1"/>
    </source>
</evidence>
<keyword evidence="1" id="KW-1133">Transmembrane helix</keyword>
<dbReference type="InterPro" id="IPR006073">
    <property type="entry name" value="GTP-bd"/>
</dbReference>
<dbReference type="GO" id="GO:0000028">
    <property type="term" value="P:ribosomal small subunit assembly"/>
    <property type="evidence" value="ECO:0007669"/>
    <property type="project" value="TreeGrafter"/>
</dbReference>
<dbReference type="InterPro" id="IPR005662">
    <property type="entry name" value="GTPase_Era-like"/>
</dbReference>
<keyword evidence="1" id="KW-0472">Membrane</keyword>
<accession>A0A1H0LDN2</accession>
<dbReference type="SUPFAM" id="SSF52540">
    <property type="entry name" value="P-loop containing nucleoside triphosphate hydrolases"/>
    <property type="match status" value="1"/>
</dbReference>
<feature type="transmembrane region" description="Helical" evidence="1">
    <location>
        <begin position="438"/>
        <end position="461"/>
    </location>
</feature>
<dbReference type="Proteomes" id="UP000199004">
    <property type="component" value="Unassembled WGS sequence"/>
</dbReference>
<gene>
    <name evidence="3" type="ORF">SAMN05192576_0218</name>
</gene>
<dbReference type="InterPro" id="IPR027417">
    <property type="entry name" value="P-loop_NTPase"/>
</dbReference>
<dbReference type="Pfam" id="PF01926">
    <property type="entry name" value="MMR_HSR1"/>
    <property type="match status" value="1"/>
</dbReference>
<dbReference type="GO" id="GO:0019843">
    <property type="term" value="F:rRNA binding"/>
    <property type="evidence" value="ECO:0007669"/>
    <property type="project" value="TreeGrafter"/>
</dbReference>
<dbReference type="Gene3D" id="3.40.50.300">
    <property type="entry name" value="P-loop containing nucleotide triphosphate hydrolases"/>
    <property type="match status" value="1"/>
</dbReference>
<dbReference type="OrthoDB" id="974105at2"/>
<dbReference type="GO" id="GO:0005829">
    <property type="term" value="C:cytosol"/>
    <property type="evidence" value="ECO:0007669"/>
    <property type="project" value="TreeGrafter"/>
</dbReference>
<proteinExistence type="predicted"/>
<feature type="domain" description="G" evidence="2">
    <location>
        <begin position="64"/>
        <end position="205"/>
    </location>
</feature>
<dbReference type="EMBL" id="FNIC01000012">
    <property type="protein sequence ID" value="SDO66307.1"/>
    <property type="molecule type" value="Genomic_DNA"/>
</dbReference>
<evidence type="ECO:0000259" key="2">
    <source>
        <dbReference type="Pfam" id="PF01926"/>
    </source>
</evidence>
<dbReference type="AlphaFoldDB" id="A0A1H0LDN2"/>
<reference evidence="3 4" key="1">
    <citation type="submission" date="2016-10" db="EMBL/GenBank/DDBJ databases">
        <authorList>
            <person name="de Groot N.N."/>
        </authorList>
    </citation>
    <scope>NUCLEOTIDE SEQUENCE [LARGE SCALE GENOMIC DNA]</scope>
    <source>
        <strain evidence="3 4">CGMCC 1.11147</strain>
    </source>
</reference>
<feature type="transmembrane region" description="Helical" evidence="1">
    <location>
        <begin position="481"/>
        <end position="501"/>
    </location>
</feature>
<dbReference type="GO" id="GO:0005525">
    <property type="term" value="F:GTP binding"/>
    <property type="evidence" value="ECO:0007669"/>
    <property type="project" value="InterPro"/>
</dbReference>
<dbReference type="PANTHER" id="PTHR42698:SF1">
    <property type="entry name" value="GTPASE ERA, MITOCHONDRIAL"/>
    <property type="match status" value="1"/>
</dbReference>
<protein>
    <submittedName>
        <fullName evidence="3">50S ribosome-binding GTPase</fullName>
    </submittedName>
</protein>
<organism evidence="3 4">
    <name type="scientific">Nocardioides szechwanensis</name>
    <dbReference type="NCBI Taxonomy" id="1005944"/>
    <lineage>
        <taxon>Bacteria</taxon>
        <taxon>Bacillati</taxon>
        <taxon>Actinomycetota</taxon>
        <taxon>Actinomycetes</taxon>
        <taxon>Propionibacteriales</taxon>
        <taxon>Nocardioidaceae</taxon>
        <taxon>Nocardioides</taxon>
    </lineage>
</organism>
<name>A0A1H0LDN2_9ACTN</name>
<keyword evidence="1" id="KW-0812">Transmembrane</keyword>
<dbReference type="CDD" id="cd11383">
    <property type="entry name" value="YfjP"/>
    <property type="match status" value="1"/>
</dbReference>
<sequence>MTSLLEGAKKLVTKGTDIGARISAMEAAAAAARGRLDDALVDEAAAVSDRAASRLRLSAQHTVVGIAGATGSGKSSTFNALTGLELSAVGVRRPTTSWASACVWGTDGADELLQWLGIPPRHQTTRDSMLDTRREDTALNGVVLLDLPDHDSTELSHHLEVDRLVQLVDMLVWVLDPQKYADAAIHDRYLAPLKTHDEVMVVVLNHIDTVAEDRRDAMVADVRRLLDQDGLHKVPIIPISARHGIGLPELREEIVRRVRAKQATRQRLEADLRGVADRMQEASGSGKTRALSDARVSDLEDAFAEAAGVPTVVDAVERSTRLRAGRATGWPVVAWFSRLKPDPLKRLHLDLGDAAEKFSGRSRTSLPETTPIQRARVDTEVRALADDASAGLGRPWADAVRRASTSRITDLSDRLDSAVGGTDLGVAKMPWWAGAVRAIQWVLIITALLGGAWLAALAVMGYLKVPEPATPDIGPLPLPTLLLLGGVALGVLLALVCRWLVSATAHRKAAAADRRLRAAVHEVADELVVQPVAAELAAYSAVRTHLATTLK</sequence>
<dbReference type="RefSeq" id="WP_091026947.1">
    <property type="nucleotide sequence ID" value="NZ_FNIC01000012.1"/>
</dbReference>
<dbReference type="STRING" id="1005944.SAMN05192576_0218"/>
<evidence type="ECO:0000313" key="4">
    <source>
        <dbReference type="Proteomes" id="UP000199004"/>
    </source>
</evidence>
<keyword evidence="4" id="KW-1185">Reference proteome</keyword>
<dbReference type="PANTHER" id="PTHR42698">
    <property type="entry name" value="GTPASE ERA"/>
    <property type="match status" value="1"/>
</dbReference>
<dbReference type="GO" id="GO:0043024">
    <property type="term" value="F:ribosomal small subunit binding"/>
    <property type="evidence" value="ECO:0007669"/>
    <property type="project" value="TreeGrafter"/>
</dbReference>